<dbReference type="InterPro" id="IPR036389">
    <property type="entry name" value="RNase_III_sf"/>
</dbReference>
<name>A0AAD4KQG6_9EURO</name>
<comment type="caution">
    <text evidence="1">The sequence shown here is derived from an EMBL/GenBank/DDBJ whole genome shotgun (WGS) entry which is preliminary data.</text>
</comment>
<dbReference type="AlphaFoldDB" id="A0AAD4KQG6"/>
<reference evidence="1" key="1">
    <citation type="submission" date="2021-12" db="EMBL/GenBank/DDBJ databases">
        <title>Convergent genome expansion in fungi linked to evolution of root-endophyte symbiosis.</title>
        <authorList>
            <consortium name="DOE Joint Genome Institute"/>
            <person name="Ke Y.-H."/>
            <person name="Bonito G."/>
            <person name="Liao H.-L."/>
            <person name="Looney B."/>
            <person name="Rojas-Flechas A."/>
            <person name="Nash J."/>
            <person name="Hameed K."/>
            <person name="Schadt C."/>
            <person name="Martin F."/>
            <person name="Crous P.W."/>
            <person name="Miettinen O."/>
            <person name="Magnuson J.K."/>
            <person name="Labbe J."/>
            <person name="Jacobson D."/>
            <person name="Doktycz M.J."/>
            <person name="Veneault-Fourrey C."/>
            <person name="Kuo A."/>
            <person name="Mondo S."/>
            <person name="Calhoun S."/>
            <person name="Riley R."/>
            <person name="Ohm R."/>
            <person name="LaButti K."/>
            <person name="Andreopoulos B."/>
            <person name="Pangilinan J."/>
            <person name="Nolan M."/>
            <person name="Tritt A."/>
            <person name="Clum A."/>
            <person name="Lipzen A."/>
            <person name="Daum C."/>
            <person name="Barry K."/>
            <person name="Grigoriev I.V."/>
            <person name="Vilgalys R."/>
        </authorList>
    </citation>
    <scope>NUCLEOTIDE SEQUENCE</scope>
    <source>
        <strain evidence="1">PMI_201</strain>
    </source>
</reference>
<evidence type="ECO:0000313" key="2">
    <source>
        <dbReference type="Proteomes" id="UP001201262"/>
    </source>
</evidence>
<organism evidence="1 2">
    <name type="scientific">Talaromyces proteolyticus</name>
    <dbReference type="NCBI Taxonomy" id="1131652"/>
    <lineage>
        <taxon>Eukaryota</taxon>
        <taxon>Fungi</taxon>
        <taxon>Dikarya</taxon>
        <taxon>Ascomycota</taxon>
        <taxon>Pezizomycotina</taxon>
        <taxon>Eurotiomycetes</taxon>
        <taxon>Eurotiomycetidae</taxon>
        <taxon>Eurotiales</taxon>
        <taxon>Trichocomaceae</taxon>
        <taxon>Talaromyces</taxon>
        <taxon>Talaromyces sect. Bacilispori</taxon>
    </lineage>
</organism>
<sequence>MSKQENSRGAERVIGYTFRNRRIIKDALTQNANKRLAFLGDKVVALMLIDHWYRSNRSCSMICSRPSSIFADGS</sequence>
<proteinExistence type="predicted"/>
<protein>
    <recommendedName>
        <fullName evidence="3">RNase III domain-containing protein</fullName>
    </recommendedName>
</protein>
<dbReference type="EMBL" id="JAJTJA010000009">
    <property type="protein sequence ID" value="KAH8693854.1"/>
    <property type="molecule type" value="Genomic_DNA"/>
</dbReference>
<keyword evidence="2" id="KW-1185">Reference proteome</keyword>
<gene>
    <name evidence="1" type="ORF">BGW36DRAFT_383866</name>
</gene>
<dbReference type="Gene3D" id="1.10.1520.10">
    <property type="entry name" value="Ribonuclease III domain"/>
    <property type="match status" value="1"/>
</dbReference>
<dbReference type="SUPFAM" id="SSF69065">
    <property type="entry name" value="RNase III domain-like"/>
    <property type="match status" value="1"/>
</dbReference>
<dbReference type="RefSeq" id="XP_046069524.1">
    <property type="nucleotide sequence ID" value="XM_046216727.1"/>
</dbReference>
<evidence type="ECO:0008006" key="3">
    <source>
        <dbReference type="Google" id="ProtNLM"/>
    </source>
</evidence>
<dbReference type="GO" id="GO:0004525">
    <property type="term" value="F:ribonuclease III activity"/>
    <property type="evidence" value="ECO:0007669"/>
    <property type="project" value="InterPro"/>
</dbReference>
<dbReference type="Proteomes" id="UP001201262">
    <property type="component" value="Unassembled WGS sequence"/>
</dbReference>
<accession>A0AAD4KQG6</accession>
<dbReference type="GO" id="GO:0006396">
    <property type="term" value="P:RNA processing"/>
    <property type="evidence" value="ECO:0007669"/>
    <property type="project" value="InterPro"/>
</dbReference>
<evidence type="ECO:0000313" key="1">
    <source>
        <dbReference type="EMBL" id="KAH8693854.1"/>
    </source>
</evidence>
<dbReference type="GeneID" id="70247014"/>